<keyword evidence="4" id="KW-0347">Helicase</keyword>
<evidence type="ECO:0000256" key="1">
    <source>
        <dbReference type="ARBA" id="ARBA00012552"/>
    </source>
</evidence>
<dbReference type="InterPro" id="IPR001650">
    <property type="entry name" value="Helicase_C-like"/>
</dbReference>
<dbReference type="Gene3D" id="1.10.10.2130">
    <property type="entry name" value="DEAH helicase family, winged-helix domain"/>
    <property type="match status" value="1"/>
</dbReference>
<dbReference type="InterPro" id="IPR027417">
    <property type="entry name" value="P-loop_NTPase"/>
</dbReference>
<feature type="domain" description="Helicase ATP-binding" evidence="7">
    <location>
        <begin position="59"/>
        <end position="179"/>
    </location>
</feature>
<evidence type="ECO:0000256" key="3">
    <source>
        <dbReference type="ARBA" id="ARBA00022801"/>
    </source>
</evidence>
<dbReference type="PROSITE" id="PS51192">
    <property type="entry name" value="HELICASE_ATP_BIND_1"/>
    <property type="match status" value="1"/>
</dbReference>
<dbReference type="SMART" id="SM00847">
    <property type="entry name" value="HA2"/>
    <property type="match status" value="1"/>
</dbReference>
<dbReference type="InterPro" id="IPR011709">
    <property type="entry name" value="DEAD-box_helicase_OB_fold"/>
</dbReference>
<protein>
    <recommendedName>
        <fullName evidence="1">RNA helicase</fullName>
        <ecNumber evidence="1">3.6.4.13</ecNumber>
    </recommendedName>
</protein>
<dbReference type="FunFam" id="3.40.50.300:FF:004188">
    <property type="entry name" value="Adenosinetriphosphatase"/>
    <property type="match status" value="1"/>
</dbReference>
<organism evidence="9 10">
    <name type="scientific">Conger conger</name>
    <name type="common">Conger eel</name>
    <name type="synonym">Muraena conger</name>
    <dbReference type="NCBI Taxonomy" id="82655"/>
    <lineage>
        <taxon>Eukaryota</taxon>
        <taxon>Metazoa</taxon>
        <taxon>Chordata</taxon>
        <taxon>Craniata</taxon>
        <taxon>Vertebrata</taxon>
        <taxon>Euteleostomi</taxon>
        <taxon>Actinopterygii</taxon>
        <taxon>Neopterygii</taxon>
        <taxon>Teleostei</taxon>
        <taxon>Anguilliformes</taxon>
        <taxon>Congridae</taxon>
        <taxon>Conger</taxon>
    </lineage>
</organism>
<dbReference type="GO" id="GO:0071013">
    <property type="term" value="C:catalytic step 2 spliceosome"/>
    <property type="evidence" value="ECO:0007669"/>
    <property type="project" value="TreeGrafter"/>
</dbReference>
<dbReference type="FunFam" id="1.10.10.2130:FF:000001">
    <property type="entry name" value="Pre-mRNA-splicing factor ATP-dependent RNA helicase"/>
    <property type="match status" value="1"/>
</dbReference>
<dbReference type="InterPro" id="IPR042035">
    <property type="entry name" value="DEAH_win-hel_dom"/>
</dbReference>
<evidence type="ECO:0000259" key="8">
    <source>
        <dbReference type="PROSITE" id="PS51194"/>
    </source>
</evidence>
<comment type="caution">
    <text evidence="9">The sequence shown here is derived from an EMBL/GenBank/DDBJ whole genome shotgun (WGS) entry which is preliminary data.</text>
</comment>
<dbReference type="FunFam" id="3.40.50.300:FF:000101">
    <property type="entry name" value="Pre-mRNA-splicing factor ATP-dependent RNA helicase"/>
    <property type="match status" value="1"/>
</dbReference>
<gene>
    <name evidence="9" type="ORF">COCON_G00212050</name>
</gene>
<name>A0A9Q1D0X1_CONCO</name>
<comment type="catalytic activity">
    <reaction evidence="6">
        <text>ATP + H2O = ADP + phosphate + H(+)</text>
        <dbReference type="Rhea" id="RHEA:13065"/>
        <dbReference type="ChEBI" id="CHEBI:15377"/>
        <dbReference type="ChEBI" id="CHEBI:15378"/>
        <dbReference type="ChEBI" id="CHEBI:30616"/>
        <dbReference type="ChEBI" id="CHEBI:43474"/>
        <dbReference type="ChEBI" id="CHEBI:456216"/>
        <dbReference type="EC" id="3.6.4.13"/>
    </reaction>
</comment>
<dbReference type="GO" id="GO:0000390">
    <property type="term" value="P:spliceosomal complex disassembly"/>
    <property type="evidence" value="ECO:0007669"/>
    <property type="project" value="TreeGrafter"/>
</dbReference>
<dbReference type="OrthoDB" id="10253254at2759"/>
<dbReference type="GO" id="GO:0003724">
    <property type="term" value="F:RNA helicase activity"/>
    <property type="evidence" value="ECO:0007669"/>
    <property type="project" value="UniProtKB-EC"/>
</dbReference>
<reference evidence="9" key="1">
    <citation type="journal article" date="2023" name="Science">
        <title>Genome structures resolve the early diversification of teleost fishes.</title>
        <authorList>
            <person name="Parey E."/>
            <person name="Louis A."/>
            <person name="Montfort J."/>
            <person name="Bouchez O."/>
            <person name="Roques C."/>
            <person name="Iampietro C."/>
            <person name="Lluch J."/>
            <person name="Castinel A."/>
            <person name="Donnadieu C."/>
            <person name="Desvignes T."/>
            <person name="Floi Bucao C."/>
            <person name="Jouanno E."/>
            <person name="Wen M."/>
            <person name="Mejri S."/>
            <person name="Dirks R."/>
            <person name="Jansen H."/>
            <person name="Henkel C."/>
            <person name="Chen W.J."/>
            <person name="Zahm M."/>
            <person name="Cabau C."/>
            <person name="Klopp C."/>
            <person name="Thompson A.W."/>
            <person name="Robinson-Rechavi M."/>
            <person name="Braasch I."/>
            <person name="Lecointre G."/>
            <person name="Bobe J."/>
            <person name="Postlethwait J.H."/>
            <person name="Berthelot C."/>
            <person name="Roest Crollius H."/>
            <person name="Guiguen Y."/>
        </authorList>
    </citation>
    <scope>NUCLEOTIDE SEQUENCE</scope>
    <source>
        <strain evidence="9">Concon-B</strain>
    </source>
</reference>
<dbReference type="InterPro" id="IPR014001">
    <property type="entry name" value="Helicase_ATP-bd"/>
</dbReference>
<keyword evidence="3" id="KW-0378">Hydrolase</keyword>
<proteinExistence type="predicted"/>
<dbReference type="PANTHER" id="PTHR18934">
    <property type="entry name" value="ATP-DEPENDENT RNA HELICASE"/>
    <property type="match status" value="1"/>
</dbReference>
<dbReference type="InterPro" id="IPR002464">
    <property type="entry name" value="DNA/RNA_helicase_DEAH_CS"/>
</dbReference>
<evidence type="ECO:0000313" key="10">
    <source>
        <dbReference type="Proteomes" id="UP001152803"/>
    </source>
</evidence>
<evidence type="ECO:0000256" key="4">
    <source>
        <dbReference type="ARBA" id="ARBA00022806"/>
    </source>
</evidence>
<dbReference type="InterPro" id="IPR007502">
    <property type="entry name" value="Helicase-assoc_dom"/>
</dbReference>
<dbReference type="CDD" id="cd18791">
    <property type="entry name" value="SF2_C_RHA"/>
    <property type="match status" value="1"/>
</dbReference>
<dbReference type="SMART" id="SM00490">
    <property type="entry name" value="HELICc"/>
    <property type="match status" value="1"/>
</dbReference>
<dbReference type="SMART" id="SM00487">
    <property type="entry name" value="DEXDc"/>
    <property type="match status" value="1"/>
</dbReference>
<dbReference type="PANTHER" id="PTHR18934:SF85">
    <property type="entry name" value="ATP-DEPENDENT RNA HELICASE DHX8"/>
    <property type="match status" value="1"/>
</dbReference>
<evidence type="ECO:0000313" key="9">
    <source>
        <dbReference type="EMBL" id="KAJ8254593.1"/>
    </source>
</evidence>
<dbReference type="EC" id="3.6.4.13" evidence="1"/>
<dbReference type="SUPFAM" id="SSF52540">
    <property type="entry name" value="P-loop containing nucleoside triphosphate hydrolases"/>
    <property type="match status" value="1"/>
</dbReference>
<keyword evidence="5" id="KW-0067">ATP-binding</keyword>
<keyword evidence="2" id="KW-0547">Nucleotide-binding</keyword>
<dbReference type="GO" id="GO:0005524">
    <property type="term" value="F:ATP binding"/>
    <property type="evidence" value="ECO:0007669"/>
    <property type="project" value="UniProtKB-KW"/>
</dbReference>
<accession>A0A9Q1D0X1</accession>
<feature type="domain" description="Helicase C-terminal" evidence="8">
    <location>
        <begin position="197"/>
        <end position="377"/>
    </location>
</feature>
<sequence length="649" mass="74125">MTSPSGRSTRFGGNKASYGKKTQLSILEQRESLPIYKLKEQLVQAVHDNQILIVIGRRPRRVAAMSVAKRVSEEYGCCLGQEVGYTIRFEDCTSPETVIKYMTDGMLLRECLIDPDLGQYAIIMLDEAHERTIHTDVLFGLLKKTVQKRTDMKLIVTSATLDAVKFSQYFYEAPIFTIPGRTYPVEVLYTKEPETDYLDASLITVMQIHLTEPPGDILVFLTGQEEIDTACEILYERMKSLGPDVPELIILPVYSALPSEMQTRIFDPAPPGSRKVVIATNIAETSLTIDGIYYVVDPGFVKQKVYNSKTGIDQLVVTPISQAQAKQRAGRAGRTGPGKTYRLYTERAYRDEMLTTNVPEIQRTNLASTVLSLKAMGINDLLSFDFMDAPPMETLITAMEQLYTLGALDDEGLLTRLGRRMLIMSVHLGCSEEMLTIVSMLSVQHVFYRPKDKQALADQKKAKFHQPEGDHLTLLAVYNSWKNNKFSNPWCYENFIQARSLRRAQDIRKQMLGIMDRHKLDVVSCGKATVRVQKAICSGFFRNAAKKDPQEGYRTLIDQQVVYIHPSSALFNRQPEWVVYHELVLTTKEYMREVTTIDPRWLVEFAPAFFKVSDPTRLSKQKKQQRLEPLYNRYEEPNAWRISRAFRRR</sequence>
<evidence type="ECO:0000256" key="2">
    <source>
        <dbReference type="ARBA" id="ARBA00022741"/>
    </source>
</evidence>
<dbReference type="PROSITE" id="PS00690">
    <property type="entry name" value="DEAH_ATP_HELICASE"/>
    <property type="match status" value="1"/>
</dbReference>
<dbReference type="Proteomes" id="UP001152803">
    <property type="component" value="Unassembled WGS sequence"/>
</dbReference>
<evidence type="ECO:0000259" key="7">
    <source>
        <dbReference type="PROSITE" id="PS51192"/>
    </source>
</evidence>
<dbReference type="AlphaFoldDB" id="A0A9Q1D0X1"/>
<dbReference type="GO" id="GO:0003723">
    <property type="term" value="F:RNA binding"/>
    <property type="evidence" value="ECO:0007669"/>
    <property type="project" value="TreeGrafter"/>
</dbReference>
<evidence type="ECO:0000256" key="6">
    <source>
        <dbReference type="ARBA" id="ARBA00047984"/>
    </source>
</evidence>
<dbReference type="Pfam" id="PF21010">
    <property type="entry name" value="HA2_C"/>
    <property type="match status" value="1"/>
</dbReference>
<dbReference type="Pfam" id="PF07717">
    <property type="entry name" value="OB_NTP_bind"/>
    <property type="match status" value="1"/>
</dbReference>
<dbReference type="EMBL" id="JAFJMO010000016">
    <property type="protein sequence ID" value="KAJ8254593.1"/>
    <property type="molecule type" value="Genomic_DNA"/>
</dbReference>
<dbReference type="Pfam" id="PF00271">
    <property type="entry name" value="Helicase_C"/>
    <property type="match status" value="1"/>
</dbReference>
<keyword evidence="10" id="KW-1185">Reference proteome</keyword>
<dbReference type="PROSITE" id="PS51194">
    <property type="entry name" value="HELICASE_CTER"/>
    <property type="match status" value="1"/>
</dbReference>
<dbReference type="GO" id="GO:0016787">
    <property type="term" value="F:hydrolase activity"/>
    <property type="evidence" value="ECO:0007669"/>
    <property type="project" value="UniProtKB-KW"/>
</dbReference>
<dbReference type="Gene3D" id="3.40.50.300">
    <property type="entry name" value="P-loop containing nucleotide triphosphate hydrolases"/>
    <property type="match status" value="2"/>
</dbReference>
<evidence type="ECO:0000256" key="5">
    <source>
        <dbReference type="ARBA" id="ARBA00022840"/>
    </source>
</evidence>